<protein>
    <recommendedName>
        <fullName evidence="3 9">DNA replication and repair protein RecF</fullName>
    </recommendedName>
</protein>
<dbReference type="InterPro" id="IPR001238">
    <property type="entry name" value="DNA-binding_RecF"/>
</dbReference>
<keyword evidence="9 10" id="KW-0234">DNA repair</keyword>
<evidence type="ECO:0000256" key="1">
    <source>
        <dbReference type="ARBA" id="ARBA00004496"/>
    </source>
</evidence>
<dbReference type="SUPFAM" id="SSF52540">
    <property type="entry name" value="P-loop containing nucleoside triphosphate hydrolases"/>
    <property type="match status" value="1"/>
</dbReference>
<evidence type="ECO:0000256" key="5">
    <source>
        <dbReference type="ARBA" id="ARBA00022705"/>
    </source>
</evidence>
<dbReference type="Gene3D" id="1.20.1050.90">
    <property type="entry name" value="RecF/RecN/SMC, N-terminal domain"/>
    <property type="match status" value="1"/>
</dbReference>
<name>A0ABY8FRE1_9SPHN</name>
<dbReference type="Proteomes" id="UP001215827">
    <property type="component" value="Chromosome"/>
</dbReference>
<dbReference type="Gene3D" id="3.40.50.300">
    <property type="entry name" value="P-loop containing nucleotide triphosphate hydrolases"/>
    <property type="match status" value="1"/>
</dbReference>
<sequence>MALDRITLQNFRNHRATELAGTCQFNLLVGENGAGKTNVLEALSLLAPGRGLRRAALDEMAGQAGGGGFAIGASLKEQGHESARLGTYVESERAGRRLVRINGAEASAASLGEWFAIGWLTPAQDRLFADSAGARRRHVDRMALALDPQHASRVSRFEAALRERNRLLERGGDSTWLDAIEAQVTEHGERVAFGRSQLVAALSDELSALPDGPFAKPILTYRPGGPTEFEALRAEFRLQRGRDRAAGRALTGPQRDELEVIMAGSGQSAAACSTGEQKAMLIAMTLAHAVLAAEGRPGVLLLDEVAAHLDPVRRSALFDRLRQGRAQVWLTGTEEGPFAEIVDEAAVWRVAAGTVERL</sequence>
<dbReference type="InterPro" id="IPR042174">
    <property type="entry name" value="RecF_2"/>
</dbReference>
<feature type="domain" description="RecF/RecN/SMC N-terminal" evidence="11">
    <location>
        <begin position="3"/>
        <end position="341"/>
    </location>
</feature>
<organism evidence="12 13">
    <name type="scientific">Altererythrobacter arenosus</name>
    <dbReference type="NCBI Taxonomy" id="3032592"/>
    <lineage>
        <taxon>Bacteria</taxon>
        <taxon>Pseudomonadati</taxon>
        <taxon>Pseudomonadota</taxon>
        <taxon>Alphaproteobacteria</taxon>
        <taxon>Sphingomonadales</taxon>
        <taxon>Erythrobacteraceae</taxon>
        <taxon>Altererythrobacter</taxon>
    </lineage>
</organism>
<feature type="binding site" evidence="9">
    <location>
        <begin position="30"/>
        <end position="37"/>
    </location>
    <ligand>
        <name>ATP</name>
        <dbReference type="ChEBI" id="CHEBI:30616"/>
    </ligand>
</feature>
<keyword evidence="9 10" id="KW-0742">SOS response</keyword>
<dbReference type="Pfam" id="PF02463">
    <property type="entry name" value="SMC_N"/>
    <property type="match status" value="1"/>
</dbReference>
<evidence type="ECO:0000259" key="11">
    <source>
        <dbReference type="Pfam" id="PF02463"/>
    </source>
</evidence>
<keyword evidence="6 9" id="KW-0547">Nucleotide-binding</keyword>
<dbReference type="HAMAP" id="MF_00365">
    <property type="entry name" value="RecF"/>
    <property type="match status" value="1"/>
</dbReference>
<dbReference type="PROSITE" id="PS00618">
    <property type="entry name" value="RECF_2"/>
    <property type="match status" value="1"/>
</dbReference>
<dbReference type="NCBIfam" id="TIGR00611">
    <property type="entry name" value="recf"/>
    <property type="match status" value="1"/>
</dbReference>
<comment type="function">
    <text evidence="9 10">The RecF protein is involved in DNA metabolism; it is required for DNA replication and normal SOS inducibility. RecF binds preferentially to single-stranded, linear DNA. It also seems to bind ATP.</text>
</comment>
<dbReference type="RefSeq" id="WP_278015239.1">
    <property type="nucleotide sequence ID" value="NZ_CP121106.1"/>
</dbReference>
<dbReference type="InterPro" id="IPR003395">
    <property type="entry name" value="RecF/RecN/SMC_N"/>
</dbReference>
<dbReference type="InterPro" id="IPR027417">
    <property type="entry name" value="P-loop_NTPase"/>
</dbReference>
<proteinExistence type="inferred from homology"/>
<evidence type="ECO:0000256" key="6">
    <source>
        <dbReference type="ARBA" id="ARBA00022741"/>
    </source>
</evidence>
<accession>A0ABY8FRE1</accession>
<dbReference type="EMBL" id="CP121106">
    <property type="protein sequence ID" value="WFL76473.1"/>
    <property type="molecule type" value="Genomic_DNA"/>
</dbReference>
<keyword evidence="5 9" id="KW-0235">DNA replication</keyword>
<comment type="subcellular location">
    <subcellularLocation>
        <location evidence="1 9 10">Cytoplasm</location>
    </subcellularLocation>
</comment>
<evidence type="ECO:0000256" key="9">
    <source>
        <dbReference type="HAMAP-Rule" id="MF_00365"/>
    </source>
</evidence>
<reference evidence="12 13" key="1">
    <citation type="submission" date="2023-03" db="EMBL/GenBank/DDBJ databases">
        <title>Altererythrobacter sp. CAU 1644 isolated from sand.</title>
        <authorList>
            <person name="Kim W."/>
        </authorList>
    </citation>
    <scope>NUCLEOTIDE SEQUENCE [LARGE SCALE GENOMIC DNA]</scope>
    <source>
        <strain evidence="12 13">CAU 1644</strain>
    </source>
</reference>
<evidence type="ECO:0000313" key="13">
    <source>
        <dbReference type="Proteomes" id="UP001215827"/>
    </source>
</evidence>
<dbReference type="PANTHER" id="PTHR32182:SF0">
    <property type="entry name" value="DNA REPLICATION AND REPAIR PROTEIN RECF"/>
    <property type="match status" value="1"/>
</dbReference>
<gene>
    <name evidence="9 12" type="primary">recF</name>
    <name evidence="12" type="ORF">P7228_10735</name>
</gene>
<keyword evidence="7 9" id="KW-0067">ATP-binding</keyword>
<keyword evidence="4 9" id="KW-0963">Cytoplasm</keyword>
<dbReference type="PANTHER" id="PTHR32182">
    <property type="entry name" value="DNA REPLICATION AND REPAIR PROTEIN RECF"/>
    <property type="match status" value="1"/>
</dbReference>
<comment type="similarity">
    <text evidence="2 9 10">Belongs to the RecF family.</text>
</comment>
<evidence type="ECO:0000256" key="8">
    <source>
        <dbReference type="ARBA" id="ARBA00023125"/>
    </source>
</evidence>
<evidence type="ECO:0000256" key="2">
    <source>
        <dbReference type="ARBA" id="ARBA00008016"/>
    </source>
</evidence>
<dbReference type="InterPro" id="IPR018078">
    <property type="entry name" value="DNA-binding_RecF_CS"/>
</dbReference>
<keyword evidence="8 9" id="KW-0238">DNA-binding</keyword>
<evidence type="ECO:0000256" key="4">
    <source>
        <dbReference type="ARBA" id="ARBA00022490"/>
    </source>
</evidence>
<keyword evidence="13" id="KW-1185">Reference proteome</keyword>
<evidence type="ECO:0000256" key="10">
    <source>
        <dbReference type="RuleBase" id="RU000578"/>
    </source>
</evidence>
<evidence type="ECO:0000256" key="3">
    <source>
        <dbReference type="ARBA" id="ARBA00020170"/>
    </source>
</evidence>
<evidence type="ECO:0000256" key="7">
    <source>
        <dbReference type="ARBA" id="ARBA00022840"/>
    </source>
</evidence>
<keyword evidence="9 10" id="KW-0227">DNA damage</keyword>
<evidence type="ECO:0000313" key="12">
    <source>
        <dbReference type="EMBL" id="WFL76473.1"/>
    </source>
</evidence>